<dbReference type="EMBL" id="JBICBT010000027">
    <property type="protein sequence ID" value="KAL3125639.1"/>
    <property type="molecule type" value="Genomic_DNA"/>
</dbReference>
<proteinExistence type="predicted"/>
<dbReference type="SMART" id="SM00875">
    <property type="entry name" value="BACK"/>
    <property type="match status" value="1"/>
</dbReference>
<dbReference type="AlphaFoldDB" id="A0ABD2MDQ3"/>
<protein>
    <recommendedName>
        <fullName evidence="1">MATH domain-containing protein</fullName>
    </recommendedName>
</protein>
<dbReference type="InterPro" id="IPR002083">
    <property type="entry name" value="MATH/TRAF_dom"/>
</dbReference>
<dbReference type="Gene3D" id="2.60.210.10">
    <property type="entry name" value="Apoptosis, Tumor Necrosis Factor Receptor Associated Protein 2, Chain A"/>
    <property type="match status" value="2"/>
</dbReference>
<sequence>MPSLGNSMERISGEHSDVHFLVGNGDAKEDFTSKCFRYICQNAVQLFGSDEFLQIDQKMLYNLLDSDRLLLSDEFEIWKAALRWADEKCRQNGIECSSENRRSVLGSTLFKIRFPNIHEDDFAKCVVPSGVLTEKELLSVYQFNSHPNLYLRGVSGLYSLKFPSHGRISDWNISKDNRRGTLALEIEKMSKFAGGKLGSRRFSEKVHINGLPWKIEAQIRKKTGTDEKCLGFFLWCDAIERGSVNRVFSATYRIESEKSEAENSIGTFCDYVINLSFWWGFENFITFAELFDPSNGFYNREEDKVTLSIDLIVKKEKLYKIIVDECKSSGTIEMEIENLSKFAREVIVSERKSETVHIKGFPWKIWTQIEKKNESTDNEKWLCIYLLCDAPEEDKNWSCKCTAIFRIVSQKNGVSDFRREFDDYVFDNNENSWGVKNFISFGELMDPFKGLYNKSEDKATFAIDVTVKEEKMEDK</sequence>
<evidence type="ECO:0000313" key="3">
    <source>
        <dbReference type="Proteomes" id="UP001620626"/>
    </source>
</evidence>
<feature type="domain" description="MATH" evidence="1">
    <location>
        <begin position="329"/>
        <end position="465"/>
    </location>
</feature>
<organism evidence="2 3">
    <name type="scientific">Heterodera trifolii</name>
    <dbReference type="NCBI Taxonomy" id="157864"/>
    <lineage>
        <taxon>Eukaryota</taxon>
        <taxon>Metazoa</taxon>
        <taxon>Ecdysozoa</taxon>
        <taxon>Nematoda</taxon>
        <taxon>Chromadorea</taxon>
        <taxon>Rhabditida</taxon>
        <taxon>Tylenchina</taxon>
        <taxon>Tylenchomorpha</taxon>
        <taxon>Tylenchoidea</taxon>
        <taxon>Heteroderidae</taxon>
        <taxon>Heteroderinae</taxon>
        <taxon>Heterodera</taxon>
    </lineage>
</organism>
<dbReference type="Gene3D" id="1.25.40.420">
    <property type="match status" value="1"/>
</dbReference>
<gene>
    <name evidence="2" type="ORF">niasHT_010219</name>
</gene>
<name>A0ABD2MDQ3_9BILA</name>
<evidence type="ECO:0000259" key="1">
    <source>
        <dbReference type="PROSITE" id="PS50144"/>
    </source>
</evidence>
<dbReference type="Proteomes" id="UP001620626">
    <property type="component" value="Unassembled WGS sequence"/>
</dbReference>
<dbReference type="Pfam" id="PF22486">
    <property type="entry name" value="MATH_2"/>
    <property type="match status" value="1"/>
</dbReference>
<dbReference type="PANTHER" id="PTHR45774:SF3">
    <property type="entry name" value="BTB (POZ) DOMAIN-CONTAINING 2B-RELATED"/>
    <property type="match status" value="1"/>
</dbReference>
<dbReference type="SUPFAM" id="SSF49599">
    <property type="entry name" value="TRAF domain-like"/>
    <property type="match status" value="2"/>
</dbReference>
<comment type="caution">
    <text evidence="2">The sequence shown here is derived from an EMBL/GenBank/DDBJ whole genome shotgun (WGS) entry which is preliminary data.</text>
</comment>
<dbReference type="InterPro" id="IPR011705">
    <property type="entry name" value="BACK"/>
</dbReference>
<dbReference type="SMART" id="SM00061">
    <property type="entry name" value="MATH"/>
    <property type="match status" value="2"/>
</dbReference>
<keyword evidence="3" id="KW-1185">Reference proteome</keyword>
<evidence type="ECO:0000313" key="2">
    <source>
        <dbReference type="EMBL" id="KAL3125639.1"/>
    </source>
</evidence>
<dbReference type="Pfam" id="PF07707">
    <property type="entry name" value="BACK"/>
    <property type="match status" value="1"/>
</dbReference>
<reference evidence="2 3" key="1">
    <citation type="submission" date="2024-10" db="EMBL/GenBank/DDBJ databases">
        <authorList>
            <person name="Kim D."/>
        </authorList>
    </citation>
    <scope>NUCLEOTIDE SEQUENCE [LARGE SCALE GENOMIC DNA]</scope>
    <source>
        <strain evidence="2">BH-2024</strain>
    </source>
</reference>
<accession>A0ABD2MDQ3</accession>
<dbReference type="InterPro" id="IPR008974">
    <property type="entry name" value="TRAF-like"/>
</dbReference>
<dbReference type="PANTHER" id="PTHR45774">
    <property type="entry name" value="BTB/POZ DOMAIN-CONTAINING"/>
    <property type="match status" value="1"/>
</dbReference>
<dbReference type="PROSITE" id="PS50144">
    <property type="entry name" value="MATH"/>
    <property type="match status" value="2"/>
</dbReference>
<feature type="domain" description="MATH" evidence="1">
    <location>
        <begin position="179"/>
        <end position="309"/>
    </location>
</feature>